<dbReference type="EMBL" id="JAENGY010000256">
    <property type="protein sequence ID" value="KAG6967915.1"/>
    <property type="molecule type" value="Genomic_DNA"/>
</dbReference>
<keyword evidence="11" id="KW-1208">Phospholipid metabolism</keyword>
<feature type="transmembrane region" description="Helical" evidence="12">
    <location>
        <begin position="191"/>
        <end position="208"/>
    </location>
</feature>
<dbReference type="PANTHER" id="PTHR46382">
    <property type="entry name" value="PHOSPHATIDATE CYTIDYLYLTRANSFERASE"/>
    <property type="match status" value="1"/>
</dbReference>
<evidence type="ECO:0000256" key="12">
    <source>
        <dbReference type="SAM" id="Phobius"/>
    </source>
</evidence>
<keyword evidence="7 12" id="KW-1133">Transmembrane helix</keyword>
<accession>A0A8J5M634</accession>
<comment type="caution">
    <text evidence="13">The sequence shown here is derived from an EMBL/GenBank/DDBJ whole genome shotgun (WGS) entry which is preliminary data.</text>
</comment>
<evidence type="ECO:0000256" key="3">
    <source>
        <dbReference type="ARBA" id="ARBA00022516"/>
    </source>
</evidence>
<feature type="transmembrane region" description="Helical" evidence="12">
    <location>
        <begin position="392"/>
        <end position="409"/>
    </location>
</feature>
<keyword evidence="8" id="KW-0443">Lipid metabolism</keyword>
<dbReference type="GO" id="GO:0016024">
    <property type="term" value="P:CDP-diacylglycerol biosynthetic process"/>
    <property type="evidence" value="ECO:0007669"/>
    <property type="project" value="TreeGrafter"/>
</dbReference>
<feature type="transmembrane region" description="Helical" evidence="12">
    <location>
        <begin position="228"/>
        <end position="245"/>
    </location>
</feature>
<evidence type="ECO:0000256" key="7">
    <source>
        <dbReference type="ARBA" id="ARBA00022989"/>
    </source>
</evidence>
<protein>
    <submittedName>
        <fullName evidence="13">Uncharacterized protein</fullName>
    </submittedName>
</protein>
<evidence type="ECO:0000256" key="4">
    <source>
        <dbReference type="ARBA" id="ARBA00022679"/>
    </source>
</evidence>
<dbReference type="GO" id="GO:0004605">
    <property type="term" value="F:phosphatidate cytidylyltransferase activity"/>
    <property type="evidence" value="ECO:0007669"/>
    <property type="project" value="TreeGrafter"/>
</dbReference>
<keyword evidence="4" id="KW-0808">Transferase</keyword>
<evidence type="ECO:0000256" key="2">
    <source>
        <dbReference type="ARBA" id="ARBA00022475"/>
    </source>
</evidence>
<dbReference type="GO" id="GO:0005886">
    <property type="term" value="C:plasma membrane"/>
    <property type="evidence" value="ECO:0007669"/>
    <property type="project" value="UniProtKB-SubCell"/>
</dbReference>
<evidence type="ECO:0000256" key="9">
    <source>
        <dbReference type="ARBA" id="ARBA00023136"/>
    </source>
</evidence>
<evidence type="ECO:0000256" key="1">
    <source>
        <dbReference type="ARBA" id="ARBA00004651"/>
    </source>
</evidence>
<keyword evidence="10" id="KW-0594">Phospholipid biosynthesis</keyword>
<name>A0A8J5M634_9STRA</name>
<keyword evidence="6" id="KW-0548">Nucleotidyltransferase</keyword>
<dbReference type="AlphaFoldDB" id="A0A8J5M634"/>
<feature type="transmembrane region" description="Helical" evidence="12">
    <location>
        <begin position="347"/>
        <end position="365"/>
    </location>
</feature>
<gene>
    <name evidence="13" type="ORF">JG688_00006089</name>
</gene>
<keyword evidence="5 12" id="KW-0812">Transmembrane</keyword>
<evidence type="ECO:0000256" key="8">
    <source>
        <dbReference type="ARBA" id="ARBA00023098"/>
    </source>
</evidence>
<organism evidence="13 14">
    <name type="scientific">Phytophthora aleatoria</name>
    <dbReference type="NCBI Taxonomy" id="2496075"/>
    <lineage>
        <taxon>Eukaryota</taxon>
        <taxon>Sar</taxon>
        <taxon>Stramenopiles</taxon>
        <taxon>Oomycota</taxon>
        <taxon>Peronosporomycetes</taxon>
        <taxon>Peronosporales</taxon>
        <taxon>Peronosporaceae</taxon>
        <taxon>Phytophthora</taxon>
    </lineage>
</organism>
<evidence type="ECO:0000313" key="14">
    <source>
        <dbReference type="Proteomes" id="UP000709295"/>
    </source>
</evidence>
<evidence type="ECO:0000256" key="6">
    <source>
        <dbReference type="ARBA" id="ARBA00022695"/>
    </source>
</evidence>
<comment type="subcellular location">
    <subcellularLocation>
        <location evidence="1">Cell membrane</location>
        <topology evidence="1">Multi-pass membrane protein</topology>
    </subcellularLocation>
</comment>
<feature type="transmembrane region" description="Helical" evidence="12">
    <location>
        <begin position="104"/>
        <end position="126"/>
    </location>
</feature>
<feature type="transmembrane region" description="Helical" evidence="12">
    <location>
        <begin position="311"/>
        <end position="335"/>
    </location>
</feature>
<dbReference type="PANTHER" id="PTHR46382:SF1">
    <property type="entry name" value="PHOSPHATIDATE CYTIDYLYLTRANSFERASE"/>
    <property type="match status" value="1"/>
</dbReference>
<keyword evidence="9 12" id="KW-0472">Membrane</keyword>
<sequence length="485" mass="52789">MREPPPLHGTIIGNGLVVLLTPAYEASADFGNSFALWANTSSSLHPQAAPSSALSSSRSEEWRTPTLHFGSVSVSPSVQRLLSGIVLVPAIMSSIWYAPQEAVLLLISIGTTVGSYEFSWLAFRIIQRIEALFKYYDGQPNNEDPQSIHSSRASNGSARDEEEELEPVVIDSQQCVVTPIAKVLFYRGNQWLAALILALPTSMIFVGIDGKALSLVRPTNQSLDTFVWAYLIPTRYVTALCGWFAPNWTWMVLILWQSEVFSVMAMLVQHCPIAVFTCTDNTNSNYLFTVFVVGYIVILLICAITSAERALVVQATLAITGFSVVHGLGLSIVGLLDVSDPERSRSIFTLLLTIFWAAQTSAYAWKRLAAPWWGHSTPLCTRISTQLDMESLLVAIGVGVCVTILALHFNSLSGGESAGVYSLLAALGIICMQVGEIVTELWGRAAGVRHTGRSLPGSRGLLERTTVLIFGVIVFLPYLATQSKT</sequence>
<reference evidence="13" key="1">
    <citation type="submission" date="2021-01" db="EMBL/GenBank/DDBJ databases">
        <title>Phytophthora aleatoria, a newly-described species from Pinus radiata is distinct from Phytophthora cactorum isolates based on comparative genomics.</title>
        <authorList>
            <person name="Mcdougal R."/>
            <person name="Panda P."/>
            <person name="Williams N."/>
            <person name="Studholme D.J."/>
        </authorList>
    </citation>
    <scope>NUCLEOTIDE SEQUENCE</scope>
    <source>
        <strain evidence="13">NZFS 4037</strain>
    </source>
</reference>
<feature type="transmembrane region" description="Helical" evidence="12">
    <location>
        <begin position="421"/>
        <end position="441"/>
    </location>
</feature>
<dbReference type="Proteomes" id="UP000709295">
    <property type="component" value="Unassembled WGS sequence"/>
</dbReference>
<feature type="transmembrane region" description="Helical" evidence="12">
    <location>
        <begin position="81"/>
        <end position="98"/>
    </location>
</feature>
<keyword evidence="3" id="KW-0444">Lipid biosynthesis</keyword>
<evidence type="ECO:0000256" key="5">
    <source>
        <dbReference type="ARBA" id="ARBA00022692"/>
    </source>
</evidence>
<feature type="transmembrane region" description="Helical" evidence="12">
    <location>
        <begin position="461"/>
        <end position="480"/>
    </location>
</feature>
<keyword evidence="2" id="KW-1003">Cell membrane</keyword>
<evidence type="ECO:0000256" key="11">
    <source>
        <dbReference type="ARBA" id="ARBA00023264"/>
    </source>
</evidence>
<evidence type="ECO:0000313" key="13">
    <source>
        <dbReference type="EMBL" id="KAG6967915.1"/>
    </source>
</evidence>
<evidence type="ECO:0000256" key="10">
    <source>
        <dbReference type="ARBA" id="ARBA00023209"/>
    </source>
</evidence>
<feature type="transmembrane region" description="Helical" evidence="12">
    <location>
        <begin position="287"/>
        <end position="304"/>
    </location>
</feature>
<keyword evidence="14" id="KW-1185">Reference proteome</keyword>
<proteinExistence type="predicted"/>